<dbReference type="PANTHER" id="PTHR34835">
    <property type="entry name" value="OS07G0283600 PROTEIN-RELATED"/>
    <property type="match status" value="1"/>
</dbReference>
<gene>
    <name evidence="1" type="ORF">RND81_01G171700</name>
</gene>
<evidence type="ECO:0008006" key="3">
    <source>
        <dbReference type="Google" id="ProtNLM"/>
    </source>
</evidence>
<protein>
    <recommendedName>
        <fullName evidence="3">Aminotransferase-like plant mobile domain-containing protein</fullName>
    </recommendedName>
</protein>
<proteinExistence type="predicted"/>
<organism evidence="1 2">
    <name type="scientific">Saponaria officinalis</name>
    <name type="common">Common soapwort</name>
    <name type="synonym">Lychnis saponaria</name>
    <dbReference type="NCBI Taxonomy" id="3572"/>
    <lineage>
        <taxon>Eukaryota</taxon>
        <taxon>Viridiplantae</taxon>
        <taxon>Streptophyta</taxon>
        <taxon>Embryophyta</taxon>
        <taxon>Tracheophyta</taxon>
        <taxon>Spermatophyta</taxon>
        <taxon>Magnoliopsida</taxon>
        <taxon>eudicotyledons</taxon>
        <taxon>Gunneridae</taxon>
        <taxon>Pentapetalae</taxon>
        <taxon>Caryophyllales</taxon>
        <taxon>Caryophyllaceae</taxon>
        <taxon>Caryophylleae</taxon>
        <taxon>Saponaria</taxon>
    </lineage>
</organism>
<dbReference type="AlphaFoldDB" id="A0AAW1NGA1"/>
<reference evidence="1" key="1">
    <citation type="submission" date="2024-03" db="EMBL/GenBank/DDBJ databases">
        <title>WGS assembly of Saponaria officinalis var. Norfolk2.</title>
        <authorList>
            <person name="Jenkins J."/>
            <person name="Shu S."/>
            <person name="Grimwood J."/>
            <person name="Barry K."/>
            <person name="Goodstein D."/>
            <person name="Schmutz J."/>
            <person name="Leebens-Mack J."/>
            <person name="Osbourn A."/>
        </authorList>
    </citation>
    <scope>NUCLEOTIDE SEQUENCE [LARGE SCALE GENOMIC DNA]</scope>
    <source>
        <strain evidence="1">JIC</strain>
    </source>
</reference>
<name>A0AAW1NGA1_SAPOF</name>
<dbReference type="EMBL" id="JBDFQZ010000001">
    <property type="protein sequence ID" value="KAK9757577.1"/>
    <property type="molecule type" value="Genomic_DNA"/>
</dbReference>
<dbReference type="PANTHER" id="PTHR34835:SF34">
    <property type="entry name" value="OS08G0555500 PROTEIN"/>
    <property type="match status" value="1"/>
</dbReference>
<dbReference type="Proteomes" id="UP001443914">
    <property type="component" value="Unassembled WGS sequence"/>
</dbReference>
<evidence type="ECO:0000313" key="2">
    <source>
        <dbReference type="Proteomes" id="UP001443914"/>
    </source>
</evidence>
<sequence>MGADEGQLQIEAGNAPTPKINVKCRGSRLMKLIKKLNDAQRAAVKRIGFGGVLELKFSNYPLSHVHLFLDAFKDESYVFRASKLKEFMVTKHDIYDCFLIPLGPNPLKLVPTGRQKASQEEEFKGLKDRWRKAYNVLKAADPIPLGKVLTDLEADKNGGDQFCRLFVLFSMSSFLCPTSNNGVDLKLLKAVEDVNAIARYDWCSYVLQGIVNAAVDAQRSPAFLLGCIPFLMITYFQRFYFRGEVSPHDLPLIKHWDEKRLTTRILFEVARRGLGRQTWSEVKYPRCIHAPSNALKKGDKMLTITGCGEPQLFMSSTPNSKSVNKVIQIELPPGVEDDEELKARAVDVSLLLLFVYSSY</sequence>
<comment type="caution">
    <text evidence="1">The sequence shown here is derived from an EMBL/GenBank/DDBJ whole genome shotgun (WGS) entry which is preliminary data.</text>
</comment>
<accession>A0AAW1NGA1</accession>
<evidence type="ECO:0000313" key="1">
    <source>
        <dbReference type="EMBL" id="KAK9757577.1"/>
    </source>
</evidence>
<keyword evidence="2" id="KW-1185">Reference proteome</keyword>